<reference evidence="3" key="1">
    <citation type="submission" date="2023-06" db="EMBL/GenBank/DDBJ databases">
        <authorList>
            <person name="Delattre M."/>
        </authorList>
    </citation>
    <scope>NUCLEOTIDE SEQUENCE</scope>
    <source>
        <strain evidence="3">AF72</strain>
    </source>
</reference>
<keyword evidence="2" id="KW-1133">Transmembrane helix</keyword>
<keyword evidence="4" id="KW-1185">Reference proteome</keyword>
<feature type="region of interest" description="Disordered" evidence="1">
    <location>
        <begin position="307"/>
        <end position="327"/>
    </location>
</feature>
<keyword evidence="2" id="KW-0472">Membrane</keyword>
<feature type="non-terminal residue" evidence="3">
    <location>
        <position position="1"/>
    </location>
</feature>
<feature type="transmembrane region" description="Helical" evidence="2">
    <location>
        <begin position="218"/>
        <end position="238"/>
    </location>
</feature>
<feature type="transmembrane region" description="Helical" evidence="2">
    <location>
        <begin position="123"/>
        <end position="145"/>
    </location>
</feature>
<proteinExistence type="predicted"/>
<feature type="transmembrane region" description="Helical" evidence="2">
    <location>
        <begin position="12"/>
        <end position="33"/>
    </location>
</feature>
<comment type="caution">
    <text evidence="3">The sequence shown here is derived from an EMBL/GenBank/DDBJ whole genome shotgun (WGS) entry which is preliminary data.</text>
</comment>
<organism evidence="3 4">
    <name type="scientific">Mesorhabditis spiculigera</name>
    <dbReference type="NCBI Taxonomy" id="96644"/>
    <lineage>
        <taxon>Eukaryota</taxon>
        <taxon>Metazoa</taxon>
        <taxon>Ecdysozoa</taxon>
        <taxon>Nematoda</taxon>
        <taxon>Chromadorea</taxon>
        <taxon>Rhabditida</taxon>
        <taxon>Rhabditina</taxon>
        <taxon>Rhabditomorpha</taxon>
        <taxon>Rhabditoidea</taxon>
        <taxon>Rhabditidae</taxon>
        <taxon>Mesorhabditinae</taxon>
        <taxon>Mesorhabditis</taxon>
    </lineage>
</organism>
<name>A0AA36GGN0_9BILA</name>
<accession>A0AA36GGN0</accession>
<feature type="transmembrane region" description="Helical" evidence="2">
    <location>
        <begin position="243"/>
        <end position="260"/>
    </location>
</feature>
<dbReference type="EMBL" id="CATQJA010002710">
    <property type="protein sequence ID" value="CAJ0587508.1"/>
    <property type="molecule type" value="Genomic_DNA"/>
</dbReference>
<dbReference type="AlphaFoldDB" id="A0AA36GGN0"/>
<sequence length="327" mass="36227">MEDAPTESRGQAFIAAIISAAFVLIFAVGMVNFKVTTRLEKNFTAIRSAADAQLAERMWREQKTNNSIVDIVADALEAHYNNIYTAYHTVHYSEPKKDFVYILNMITTTGDPREDTAAAWASVCYLLPSVLVVAYCYVMTAAVVARGVKSFFEISHPASDYSMNYDPVLEFGQPMDGFENPNSFKPRVFTGASPKISPLLGELDLFAAEAKEETTPSVAFVFVLCMYVAAGSTLIALYKGIDYFTAFVAFVRFISFFEPITVLDSLGGYLVLIVCYCGQMLFVCCVVEQGRGIETFLGEALFNRGKTGRKHHDPLHIDDASLADRHH</sequence>
<evidence type="ECO:0000256" key="2">
    <source>
        <dbReference type="SAM" id="Phobius"/>
    </source>
</evidence>
<protein>
    <submittedName>
        <fullName evidence="3">Uncharacterized protein</fullName>
    </submittedName>
</protein>
<evidence type="ECO:0000313" key="3">
    <source>
        <dbReference type="EMBL" id="CAJ0587508.1"/>
    </source>
</evidence>
<dbReference type="Proteomes" id="UP001177023">
    <property type="component" value="Unassembled WGS sequence"/>
</dbReference>
<feature type="transmembrane region" description="Helical" evidence="2">
    <location>
        <begin position="266"/>
        <end position="287"/>
    </location>
</feature>
<evidence type="ECO:0000313" key="4">
    <source>
        <dbReference type="Proteomes" id="UP001177023"/>
    </source>
</evidence>
<keyword evidence="2" id="KW-0812">Transmembrane</keyword>
<evidence type="ECO:0000256" key="1">
    <source>
        <dbReference type="SAM" id="MobiDB-lite"/>
    </source>
</evidence>
<gene>
    <name evidence="3" type="ORF">MSPICULIGERA_LOCUS25473</name>
</gene>
<feature type="compositionally biased region" description="Basic and acidic residues" evidence="1">
    <location>
        <begin position="314"/>
        <end position="327"/>
    </location>
</feature>